<dbReference type="InterPro" id="IPR036179">
    <property type="entry name" value="Ig-like_dom_sf"/>
</dbReference>
<accession>A0A132AMB3</accession>
<evidence type="ECO:0000313" key="2">
    <source>
        <dbReference type="Proteomes" id="UP000616769"/>
    </source>
</evidence>
<dbReference type="InterPro" id="IPR007110">
    <property type="entry name" value="Ig-like_dom"/>
</dbReference>
<dbReference type="Proteomes" id="UP000616769">
    <property type="component" value="Unassembled WGS sequence"/>
</dbReference>
<dbReference type="PROSITE" id="PS50835">
    <property type="entry name" value="IG_LIKE"/>
    <property type="match status" value="1"/>
</dbReference>
<organism evidence="1 2">
    <name type="scientific">Sarcoptes scabiei</name>
    <name type="common">Itch mite</name>
    <name type="synonym">Acarus scabiei</name>
    <dbReference type="NCBI Taxonomy" id="52283"/>
    <lineage>
        <taxon>Eukaryota</taxon>
        <taxon>Metazoa</taxon>
        <taxon>Ecdysozoa</taxon>
        <taxon>Arthropoda</taxon>
        <taxon>Chelicerata</taxon>
        <taxon>Arachnida</taxon>
        <taxon>Acari</taxon>
        <taxon>Acariformes</taxon>
        <taxon>Sarcoptiformes</taxon>
        <taxon>Astigmata</taxon>
        <taxon>Psoroptidia</taxon>
        <taxon>Sarcoptoidea</taxon>
        <taxon>Sarcoptidae</taxon>
        <taxon>Sarcoptinae</taxon>
        <taxon>Sarcoptes</taxon>
    </lineage>
</organism>
<proteinExistence type="predicted"/>
<dbReference type="AlphaFoldDB" id="A0A132AMB3"/>
<name>A0A132AMB3_SARSC</name>
<reference evidence="1 2" key="1">
    <citation type="journal article" date="2015" name="Parasit. Vectors">
        <title>Draft genome of the scabies mite.</title>
        <authorList>
            <person name="Rider S.D.Jr."/>
            <person name="Morgan M.S."/>
            <person name="Arlian L.G."/>
        </authorList>
    </citation>
    <scope>NUCLEOTIDE SEQUENCE [LARGE SCALE GENOMIC DNA]</scope>
    <source>
        <strain evidence="1">Arlian Lab</strain>
    </source>
</reference>
<evidence type="ECO:0000313" key="1">
    <source>
        <dbReference type="EMBL" id="KPM12053.1"/>
    </source>
</evidence>
<protein>
    <submittedName>
        <fullName evidence="1">Turtle-like protein 3</fullName>
    </submittedName>
</protein>
<dbReference type="Pfam" id="PF13895">
    <property type="entry name" value="Ig_2"/>
    <property type="match status" value="1"/>
</dbReference>
<gene>
    <name evidence="1" type="ORF">QR98_0106340</name>
</gene>
<comment type="caution">
    <text evidence="1">The sequence shown here is derived from an EMBL/GenBank/DDBJ whole genome shotgun (WGS) entry which is preliminary data.</text>
</comment>
<dbReference type="SUPFAM" id="SSF48726">
    <property type="entry name" value="Immunoglobulin"/>
    <property type="match status" value="1"/>
</dbReference>
<sequence>MQPTVSVNQTLPMLPARVTYSPARQYLPLGMSGIVRCYIQASPQLQFATWTKDHRMFDPATIPNVELLANGSLYFHKVSQEHHGFYRCTPYNLQGTGQSSNSMEVIVRGRGD</sequence>
<dbReference type="InterPro" id="IPR013783">
    <property type="entry name" value="Ig-like_fold"/>
</dbReference>
<dbReference type="Gene3D" id="2.60.40.10">
    <property type="entry name" value="Immunoglobulins"/>
    <property type="match status" value="1"/>
</dbReference>
<dbReference type="VEuPathDB" id="VectorBase:SSCA004718"/>
<dbReference type="OrthoDB" id="6234674at2759"/>
<dbReference type="EMBL" id="JXLN01018706">
    <property type="protein sequence ID" value="KPM12053.1"/>
    <property type="molecule type" value="Genomic_DNA"/>
</dbReference>